<evidence type="ECO:0000256" key="1">
    <source>
        <dbReference type="SAM" id="Phobius"/>
    </source>
</evidence>
<accession>A0ABY5T401</accession>
<reference evidence="2" key="1">
    <citation type="submission" date="2022-02" db="EMBL/GenBank/DDBJ databases">
        <title>Qipengyuania spongiae sp. nov., isolated from marine sponge.</title>
        <authorList>
            <person name="Li Z."/>
            <person name="Zhang M."/>
        </authorList>
    </citation>
    <scope>NUCLEOTIDE SEQUENCE</scope>
    <source>
        <strain evidence="2">PHS-Z21</strain>
    </source>
</reference>
<dbReference type="EMBL" id="CP092471">
    <property type="protein sequence ID" value="UVI39709.1"/>
    <property type="molecule type" value="Genomic_DNA"/>
</dbReference>
<name>A0ABY5T401_9SPHN</name>
<protein>
    <submittedName>
        <fullName evidence="2">DUF2975 domain-containing protein</fullName>
    </submittedName>
</protein>
<sequence>MTEQPKDVLLRFGAVLARLLQWLSALAGGVALLLVPVVLLISQGMLPGLGGENGIDIVEASPLAAVALLAAIAASLATLFLFFGRLRAIIGTVQEGDPFIPENARRLEAMAWLLLGWEVLAVLVGLLRLHLANLVMEIDNSLDWSFADLDGLLVIVILFILARIFRHGAEMREDLEGTV</sequence>
<proteinExistence type="predicted"/>
<feature type="transmembrane region" description="Helical" evidence="1">
    <location>
        <begin position="111"/>
        <end position="132"/>
    </location>
</feature>
<dbReference type="InterPro" id="IPR021354">
    <property type="entry name" value="DUF2975"/>
</dbReference>
<keyword evidence="1" id="KW-0812">Transmembrane</keyword>
<keyword evidence="1" id="KW-0472">Membrane</keyword>
<dbReference type="Proteomes" id="UP001065265">
    <property type="component" value="Chromosome"/>
</dbReference>
<feature type="transmembrane region" description="Helical" evidence="1">
    <location>
        <begin position="20"/>
        <end position="42"/>
    </location>
</feature>
<keyword evidence="1" id="KW-1133">Transmembrane helix</keyword>
<gene>
    <name evidence="2" type="ORF">L1F33_01740</name>
</gene>
<keyword evidence="3" id="KW-1185">Reference proteome</keyword>
<evidence type="ECO:0000313" key="2">
    <source>
        <dbReference type="EMBL" id="UVI39709.1"/>
    </source>
</evidence>
<dbReference type="Pfam" id="PF11188">
    <property type="entry name" value="DUF2975"/>
    <property type="match status" value="1"/>
</dbReference>
<feature type="transmembrane region" description="Helical" evidence="1">
    <location>
        <begin position="144"/>
        <end position="165"/>
    </location>
</feature>
<evidence type="ECO:0000313" key="3">
    <source>
        <dbReference type="Proteomes" id="UP001065265"/>
    </source>
</evidence>
<dbReference type="RefSeq" id="WP_265559334.1">
    <property type="nucleotide sequence ID" value="NZ_CP092471.1"/>
</dbReference>
<feature type="transmembrane region" description="Helical" evidence="1">
    <location>
        <begin position="62"/>
        <end position="83"/>
    </location>
</feature>
<organism evidence="2 3">
    <name type="scientific">Qipengyuania spongiae</name>
    <dbReference type="NCBI Taxonomy" id="2909673"/>
    <lineage>
        <taxon>Bacteria</taxon>
        <taxon>Pseudomonadati</taxon>
        <taxon>Pseudomonadota</taxon>
        <taxon>Alphaproteobacteria</taxon>
        <taxon>Sphingomonadales</taxon>
        <taxon>Erythrobacteraceae</taxon>
        <taxon>Qipengyuania</taxon>
    </lineage>
</organism>